<dbReference type="GO" id="GO:0005789">
    <property type="term" value="C:endoplasmic reticulum membrane"/>
    <property type="evidence" value="ECO:0007669"/>
    <property type="project" value="UniProtKB-SubCell"/>
</dbReference>
<organism evidence="13 14">
    <name type="scientific">Dioszegia hungarica</name>
    <dbReference type="NCBI Taxonomy" id="4972"/>
    <lineage>
        <taxon>Eukaryota</taxon>
        <taxon>Fungi</taxon>
        <taxon>Dikarya</taxon>
        <taxon>Basidiomycota</taxon>
        <taxon>Agaricomycotina</taxon>
        <taxon>Tremellomycetes</taxon>
        <taxon>Tremellales</taxon>
        <taxon>Bulleribasidiaceae</taxon>
        <taxon>Dioszegia</taxon>
    </lineage>
</organism>
<keyword evidence="14" id="KW-1185">Reference proteome</keyword>
<dbReference type="AlphaFoldDB" id="A0AA38HCM9"/>
<keyword evidence="8" id="KW-0256">Endoplasmic reticulum</keyword>
<evidence type="ECO:0000256" key="2">
    <source>
        <dbReference type="ARBA" id="ARBA00004922"/>
    </source>
</evidence>
<evidence type="ECO:0000256" key="12">
    <source>
        <dbReference type="SAM" id="Phobius"/>
    </source>
</evidence>
<evidence type="ECO:0000256" key="3">
    <source>
        <dbReference type="ARBA" id="ARBA00012611"/>
    </source>
</evidence>
<comment type="function">
    <text evidence="11">Participates in the formation of the lipid-linked precursor oligosaccharide for N-glycosylation. Involved in assembling the dolichol-pyrophosphate-GlcNAc(2)-Man(5) intermediate on the cytoplasmic surface of the ER.</text>
</comment>
<evidence type="ECO:0000256" key="9">
    <source>
        <dbReference type="ARBA" id="ARBA00022989"/>
    </source>
</evidence>
<evidence type="ECO:0000256" key="4">
    <source>
        <dbReference type="ARBA" id="ARBA00015841"/>
    </source>
</evidence>
<feature type="transmembrane region" description="Helical" evidence="12">
    <location>
        <begin position="123"/>
        <end position="141"/>
    </location>
</feature>
<comment type="subcellular location">
    <subcellularLocation>
        <location evidence="1">Endoplasmic reticulum membrane</location>
        <topology evidence="1">Single-pass membrane protein</topology>
    </subcellularLocation>
</comment>
<dbReference type="Gene3D" id="3.40.50.2000">
    <property type="entry name" value="Glycogen Phosphorylase B"/>
    <property type="match status" value="1"/>
</dbReference>
<keyword evidence="6 13" id="KW-0808">Transferase</keyword>
<protein>
    <recommendedName>
        <fullName evidence="4">Chitobiosyldiphosphodolichol beta-mannosyltransferase</fullName>
        <ecNumber evidence="3">2.4.1.142</ecNumber>
    </recommendedName>
</protein>
<sequence>MTSPTSPSDLSLISPQTLLLVMALFVLPYVSFFFLLHRHLATKPARFGSAIVLVLGDFGRSPRMMYHAKSLVGHGWETVVVAYGETDPIPALLESPHLHLQYLSPLPFPLNLLPWPLRAPLRLLLQCFGMLYTVLWSVPFHTEFMLVQNPPSIPTLMLAQILCSLTGSKLVIDWHNEGWSILGMRVGRGSPLVKVAKWMEGFFGQVAHAHLFVTNALLTHLKKEFDLFGQPAVLYDRPPSNFRRTDAMQQHELFSRIVPTISPPLPSTLAAPDAHSTIFTTVSNSLSSLRPGRPALLVSSTSWTADEDFSLLLTALDAYEAASTTSTAKLPHLLCLITGKGPLRAEFETLVKAREASGRWTNVTARCLFVDARDYPSLLGCADLGVSLHTSSSGRDLPMKIVDMFGCGVPVLAKRFACLGELVKEGKNGRTFDTGQELGQEITNLLSDFPNNASLQTLQFFFTAQSESTPRSRAGTPVHDPDEWTTWEKNWDRVVFKGILRRDRK</sequence>
<keyword evidence="9 12" id="KW-1133">Transmembrane helix</keyword>
<evidence type="ECO:0000256" key="11">
    <source>
        <dbReference type="ARBA" id="ARBA00024899"/>
    </source>
</evidence>
<dbReference type="GO" id="GO:0004578">
    <property type="term" value="F:chitobiosyldiphosphodolichol beta-mannosyltransferase activity"/>
    <property type="evidence" value="ECO:0007669"/>
    <property type="project" value="UniProtKB-EC"/>
</dbReference>
<evidence type="ECO:0000256" key="8">
    <source>
        <dbReference type="ARBA" id="ARBA00022824"/>
    </source>
</evidence>
<dbReference type="Pfam" id="PF13692">
    <property type="entry name" value="Glyco_trans_1_4"/>
    <property type="match status" value="1"/>
</dbReference>
<evidence type="ECO:0000256" key="10">
    <source>
        <dbReference type="ARBA" id="ARBA00023136"/>
    </source>
</evidence>
<proteinExistence type="predicted"/>
<dbReference type="PANTHER" id="PTHR13036">
    <property type="entry name" value="BETA1,4 MANNOSYLTRANSFERASE"/>
    <property type="match status" value="1"/>
</dbReference>
<dbReference type="SUPFAM" id="SSF53756">
    <property type="entry name" value="UDP-Glycosyltransferase/glycogen phosphorylase"/>
    <property type="match status" value="1"/>
</dbReference>
<dbReference type="InterPro" id="IPR026051">
    <property type="entry name" value="ALG1-like"/>
</dbReference>
<dbReference type="EC" id="2.4.1.142" evidence="3"/>
<keyword evidence="7 12" id="KW-0812">Transmembrane</keyword>
<keyword evidence="5" id="KW-0328">Glycosyltransferase</keyword>
<evidence type="ECO:0000256" key="7">
    <source>
        <dbReference type="ARBA" id="ARBA00022692"/>
    </source>
</evidence>
<gene>
    <name evidence="13" type="ORF">MKK02DRAFT_23688</name>
</gene>
<accession>A0AA38HCM9</accession>
<name>A0AA38HCM9_9TREE</name>
<dbReference type="RefSeq" id="XP_052947026.1">
    <property type="nucleotide sequence ID" value="XM_053086768.1"/>
</dbReference>
<evidence type="ECO:0000313" key="14">
    <source>
        <dbReference type="Proteomes" id="UP001164286"/>
    </source>
</evidence>
<comment type="pathway">
    <text evidence="2">Protein modification; protein glycosylation.</text>
</comment>
<evidence type="ECO:0000256" key="5">
    <source>
        <dbReference type="ARBA" id="ARBA00022676"/>
    </source>
</evidence>
<dbReference type="Proteomes" id="UP001164286">
    <property type="component" value="Unassembled WGS sequence"/>
</dbReference>
<comment type="caution">
    <text evidence="13">The sequence shown here is derived from an EMBL/GenBank/DDBJ whole genome shotgun (WGS) entry which is preliminary data.</text>
</comment>
<evidence type="ECO:0000313" key="13">
    <source>
        <dbReference type="EMBL" id="KAI9637249.1"/>
    </source>
</evidence>
<evidence type="ECO:0000256" key="6">
    <source>
        <dbReference type="ARBA" id="ARBA00022679"/>
    </source>
</evidence>
<keyword evidence="10 12" id="KW-0472">Membrane</keyword>
<dbReference type="GeneID" id="77725969"/>
<reference evidence="13" key="1">
    <citation type="journal article" date="2022" name="G3 (Bethesda)">
        <title>High quality genome of the basidiomycete yeast Dioszegia hungarica PDD-24b-2 isolated from cloud water.</title>
        <authorList>
            <person name="Jarrige D."/>
            <person name="Haridas S."/>
            <person name="Bleykasten-Grosshans C."/>
            <person name="Joly M."/>
            <person name="Nadalig T."/>
            <person name="Sancelme M."/>
            <person name="Vuilleumier S."/>
            <person name="Grigoriev I.V."/>
            <person name="Amato P."/>
            <person name="Bringel F."/>
        </authorList>
    </citation>
    <scope>NUCLEOTIDE SEQUENCE</scope>
    <source>
        <strain evidence="13">PDD-24b-2</strain>
    </source>
</reference>
<dbReference type="EMBL" id="JAKWFO010000004">
    <property type="protein sequence ID" value="KAI9637249.1"/>
    <property type="molecule type" value="Genomic_DNA"/>
</dbReference>
<dbReference type="PANTHER" id="PTHR13036:SF0">
    <property type="entry name" value="CHITOBIOSYLDIPHOSPHODOLICHOL BETA-MANNOSYLTRANSFERASE"/>
    <property type="match status" value="1"/>
</dbReference>
<evidence type="ECO:0000256" key="1">
    <source>
        <dbReference type="ARBA" id="ARBA00004389"/>
    </source>
</evidence>
<feature type="transmembrane region" description="Helical" evidence="12">
    <location>
        <begin position="12"/>
        <end position="36"/>
    </location>
</feature>